<dbReference type="GO" id="GO:0018580">
    <property type="term" value="F:nitronate monooxygenase activity"/>
    <property type="evidence" value="ECO:0007669"/>
    <property type="project" value="InterPro"/>
</dbReference>
<dbReference type="PANTHER" id="PTHR32332">
    <property type="entry name" value="2-NITROPROPANE DIOXYGENASE"/>
    <property type="match status" value="1"/>
</dbReference>
<name>A0A1N7EYY1_9GAMM</name>
<dbReference type="RefSeq" id="WP_076555347.1">
    <property type="nucleotide sequence ID" value="NZ_FTNU01000008.1"/>
</dbReference>
<gene>
    <name evidence="4" type="ORF">SAMN02745664_10875</name>
</gene>
<dbReference type="SUPFAM" id="SSF51412">
    <property type="entry name" value="Inosine monophosphate dehydrogenase (IMPDH)"/>
    <property type="match status" value="1"/>
</dbReference>
<evidence type="ECO:0000313" key="4">
    <source>
        <dbReference type="EMBL" id="SIR93299.1"/>
    </source>
</evidence>
<organism evidence="4 5">
    <name type="scientific">Moraxella cuniculi DSM 21768</name>
    <dbReference type="NCBI Taxonomy" id="1122245"/>
    <lineage>
        <taxon>Bacteria</taxon>
        <taxon>Pseudomonadati</taxon>
        <taxon>Pseudomonadota</taxon>
        <taxon>Gammaproteobacteria</taxon>
        <taxon>Moraxellales</taxon>
        <taxon>Moraxellaceae</taxon>
        <taxon>Moraxella</taxon>
    </lineage>
</organism>
<reference evidence="5" key="1">
    <citation type="submission" date="2017-01" db="EMBL/GenBank/DDBJ databases">
        <authorList>
            <person name="Varghese N."/>
            <person name="Submissions S."/>
        </authorList>
    </citation>
    <scope>NUCLEOTIDE SEQUENCE [LARGE SCALE GENOMIC DNA]</scope>
    <source>
        <strain evidence="5">DSM 21768</strain>
    </source>
</reference>
<dbReference type="Pfam" id="PF03060">
    <property type="entry name" value="NMO"/>
    <property type="match status" value="1"/>
</dbReference>
<keyword evidence="1" id="KW-0285">Flavoprotein</keyword>
<sequence length="324" mass="35064">MKQTNRICEILGTRYPIIQAPMSWLTDARFVAAVSNAGGLGFLAPHAGQTTNPCSNEEVLARLQEQIRKVKALTDKPFGVPVVLSYDLAMIEPISDLLIAEQVPVALINYFEGYDFEPIIAKLKNAGLKILFRPLNPTLENARFAEKVGADIFISTGFDEGGTLPTQQIGSFSVVSHIVDEISIPVMLAGGIADVRGVRAALALGAEGVYVGTAFLATVENRMADNVKQLLVSTTANDLHIYRTNPAYYRSIPTALSTQLVAMDAQGASRDEIEKASKFGTGMRLGMLEGNLDEGYISVGNGVTLIKEIRSVQALIDDLMQDFR</sequence>
<protein>
    <submittedName>
        <fullName evidence="4">Enoyl-[acyl-carrier protein] reductase II</fullName>
    </submittedName>
</protein>
<evidence type="ECO:0000256" key="1">
    <source>
        <dbReference type="ARBA" id="ARBA00022630"/>
    </source>
</evidence>
<dbReference type="Proteomes" id="UP000187495">
    <property type="component" value="Unassembled WGS sequence"/>
</dbReference>
<dbReference type="InterPro" id="IPR013785">
    <property type="entry name" value="Aldolase_TIM"/>
</dbReference>
<dbReference type="Gene3D" id="3.20.20.70">
    <property type="entry name" value="Aldolase class I"/>
    <property type="match status" value="1"/>
</dbReference>
<dbReference type="AlphaFoldDB" id="A0A1N7EYY1"/>
<dbReference type="PANTHER" id="PTHR32332:SF20">
    <property type="entry name" value="2-NITROPROPANE DIOXYGENASE-LIKE PROTEIN"/>
    <property type="match status" value="1"/>
</dbReference>
<keyword evidence="5" id="KW-1185">Reference proteome</keyword>
<evidence type="ECO:0000256" key="2">
    <source>
        <dbReference type="ARBA" id="ARBA00022643"/>
    </source>
</evidence>
<keyword evidence="3" id="KW-0560">Oxidoreductase</keyword>
<proteinExistence type="predicted"/>
<evidence type="ECO:0000313" key="5">
    <source>
        <dbReference type="Proteomes" id="UP000187495"/>
    </source>
</evidence>
<dbReference type="InterPro" id="IPR004136">
    <property type="entry name" value="NMO"/>
</dbReference>
<dbReference type="CDD" id="cd04730">
    <property type="entry name" value="NPD_like"/>
    <property type="match status" value="1"/>
</dbReference>
<accession>A0A1N7EYY1</accession>
<dbReference type="EMBL" id="FTNU01000008">
    <property type="protein sequence ID" value="SIR93299.1"/>
    <property type="molecule type" value="Genomic_DNA"/>
</dbReference>
<dbReference type="STRING" id="34061.B0189_10525"/>
<keyword evidence="2" id="KW-0288">FMN</keyword>
<evidence type="ECO:0000256" key="3">
    <source>
        <dbReference type="ARBA" id="ARBA00023002"/>
    </source>
</evidence>